<dbReference type="RefSeq" id="WP_145896295.1">
    <property type="nucleotide sequence ID" value="NZ_VOBQ01000023.1"/>
</dbReference>
<evidence type="ECO:0000313" key="1">
    <source>
        <dbReference type="EMBL" id="TWO67767.1"/>
    </source>
</evidence>
<dbReference type="AlphaFoldDB" id="A0A562ZHA4"/>
<dbReference type="OrthoDB" id="8685584at2"/>
<reference evidence="1 2" key="1">
    <citation type="submission" date="2019-07" db="EMBL/GenBank/DDBJ databases">
        <title>Caenimonas sedimenti sp. nov., isolated from activated sludge.</title>
        <authorList>
            <person name="Xu J."/>
        </authorList>
    </citation>
    <scope>NUCLEOTIDE SEQUENCE [LARGE SCALE GENOMIC DNA]</scope>
    <source>
        <strain evidence="1 2">HX-9-20</strain>
    </source>
</reference>
<organism evidence="1 2">
    <name type="scientific">Caenimonas sedimenti</name>
    <dbReference type="NCBI Taxonomy" id="2596921"/>
    <lineage>
        <taxon>Bacteria</taxon>
        <taxon>Pseudomonadati</taxon>
        <taxon>Pseudomonadota</taxon>
        <taxon>Betaproteobacteria</taxon>
        <taxon>Burkholderiales</taxon>
        <taxon>Comamonadaceae</taxon>
        <taxon>Caenimonas</taxon>
    </lineage>
</organism>
<name>A0A562ZHA4_9BURK</name>
<dbReference type="EMBL" id="VOBQ01000023">
    <property type="protein sequence ID" value="TWO67767.1"/>
    <property type="molecule type" value="Genomic_DNA"/>
</dbReference>
<accession>A0A562ZHA4</accession>
<comment type="caution">
    <text evidence="1">The sequence shown here is derived from an EMBL/GenBank/DDBJ whole genome shotgun (WGS) entry which is preliminary data.</text>
</comment>
<dbReference type="Proteomes" id="UP000318199">
    <property type="component" value="Unassembled WGS sequence"/>
</dbReference>
<evidence type="ECO:0000313" key="2">
    <source>
        <dbReference type="Proteomes" id="UP000318199"/>
    </source>
</evidence>
<gene>
    <name evidence="1" type="ORF">FN976_25620</name>
</gene>
<proteinExistence type="predicted"/>
<protein>
    <submittedName>
        <fullName evidence="1">Uncharacterized protein</fullName>
    </submittedName>
</protein>
<keyword evidence="2" id="KW-1185">Reference proteome</keyword>
<sequence>MTELPESDDACQSTTDLTASERQQLELAAELAAAAVSETVGPTVVGAFVLRENSVVALAYLEPTAWELKPAKMVTGHNGGRMGFTAEGRKVEWIPSDEVEGEFVGMFVRRSDTEISNAAAEFSDKVWWNRHQLWLERIQSGEESSDHPSFPKAREAARRIEAEYGRQNLGWSDFDWGMLNGRLSALAWVLGSDWDSSLDT</sequence>